<dbReference type="InterPro" id="IPR051159">
    <property type="entry name" value="Hexapeptide_acetyltransf"/>
</dbReference>
<keyword evidence="2" id="KW-1185">Reference proteome</keyword>
<dbReference type="InterPro" id="IPR001451">
    <property type="entry name" value="Hexapep"/>
</dbReference>
<dbReference type="RefSeq" id="WP_102767708.1">
    <property type="nucleotide sequence ID" value="NZ_POSP01000003.1"/>
</dbReference>
<accession>A0A2N8KWF0</accession>
<dbReference type="CDD" id="cd04647">
    <property type="entry name" value="LbH_MAT_like"/>
    <property type="match status" value="1"/>
</dbReference>
<dbReference type="SUPFAM" id="SSF51161">
    <property type="entry name" value="Trimeric LpxA-like enzymes"/>
    <property type="match status" value="1"/>
</dbReference>
<reference evidence="1 2" key="1">
    <citation type="submission" date="2018-01" db="EMBL/GenBank/DDBJ databases">
        <title>Draft genome sequence of Paucibacter aquatile CR182 isolated from freshwater of the Nakdong River.</title>
        <authorList>
            <person name="Choi A."/>
            <person name="Chung E.J."/>
        </authorList>
    </citation>
    <scope>NUCLEOTIDE SEQUENCE [LARGE SCALE GENOMIC DNA]</scope>
    <source>
        <strain evidence="1 2">CR182</strain>
    </source>
</reference>
<dbReference type="Proteomes" id="UP000235916">
    <property type="component" value="Unassembled WGS sequence"/>
</dbReference>
<keyword evidence="1" id="KW-0808">Transferase</keyword>
<dbReference type="GO" id="GO:0016746">
    <property type="term" value="F:acyltransferase activity"/>
    <property type="evidence" value="ECO:0007669"/>
    <property type="project" value="UniProtKB-KW"/>
</dbReference>
<dbReference type="OrthoDB" id="9801697at2"/>
<organism evidence="1 2">
    <name type="scientific">Kinneretia aquatilis</name>
    <dbReference type="NCBI Taxonomy" id="2070761"/>
    <lineage>
        <taxon>Bacteria</taxon>
        <taxon>Pseudomonadati</taxon>
        <taxon>Pseudomonadota</taxon>
        <taxon>Betaproteobacteria</taxon>
        <taxon>Burkholderiales</taxon>
        <taxon>Sphaerotilaceae</taxon>
        <taxon>Roseateles</taxon>
    </lineage>
</organism>
<dbReference type="EMBL" id="POSP01000003">
    <property type="protein sequence ID" value="PND37789.1"/>
    <property type="molecule type" value="Genomic_DNA"/>
</dbReference>
<gene>
    <name evidence="1" type="ORF">C1O66_09790</name>
</gene>
<comment type="caution">
    <text evidence="1">The sequence shown here is derived from an EMBL/GenBank/DDBJ whole genome shotgun (WGS) entry which is preliminary data.</text>
</comment>
<proteinExistence type="predicted"/>
<dbReference type="AlphaFoldDB" id="A0A2N8KWF0"/>
<name>A0A2N8KWF0_9BURK</name>
<evidence type="ECO:0000313" key="2">
    <source>
        <dbReference type="Proteomes" id="UP000235916"/>
    </source>
</evidence>
<protein>
    <submittedName>
        <fullName evidence="1">Acyltransferase</fullName>
    </submittedName>
</protein>
<dbReference type="Gene3D" id="2.160.10.10">
    <property type="entry name" value="Hexapeptide repeat proteins"/>
    <property type="match status" value="1"/>
</dbReference>
<keyword evidence="1" id="KW-0012">Acyltransferase</keyword>
<dbReference type="PANTHER" id="PTHR23416">
    <property type="entry name" value="SIALIC ACID SYNTHASE-RELATED"/>
    <property type="match status" value="1"/>
</dbReference>
<sequence length="216" mass="23433">MNRPSPYPDTLPAAPLWRRAWQPLKLLASRLWGTRMVWGFVRGDGVFLPNTRISNTSEVFDRPALDVGDHVFIGHFSVLDASGGLHIGEGCQIGFFTGLFSHSSHAAIRLYGRAYVSTPEKQAYFKAPVSLGPYCFVGAHATLLPGTRLGKGCIVSAYSLVSGEFPDFAIIAGNPAQQVGDTRRMDARLLAQHPELQPHYLAWAGALPSAVDEVSA</sequence>
<evidence type="ECO:0000313" key="1">
    <source>
        <dbReference type="EMBL" id="PND37789.1"/>
    </source>
</evidence>
<dbReference type="Pfam" id="PF14602">
    <property type="entry name" value="Hexapep_2"/>
    <property type="match status" value="1"/>
</dbReference>
<dbReference type="InterPro" id="IPR011004">
    <property type="entry name" value="Trimer_LpxA-like_sf"/>
</dbReference>